<comment type="caution">
    <text evidence="1">The sequence shown here is derived from an EMBL/GenBank/DDBJ whole genome shotgun (WGS) entry which is preliminary data.</text>
</comment>
<sequence>MVKFSNTFFTEDCRQHVEISLHVVLKLSLTRNLCPPRPVFSSPENESYLRLSFEALGNSLNKIFTSDRLASLPTFIVNIKSAIFKFSTSFSNGPVAHKVCSVKRT</sequence>
<dbReference type="Proteomes" id="UP000499080">
    <property type="component" value="Unassembled WGS sequence"/>
</dbReference>
<name>A0A4Y2F4A1_ARAVE</name>
<reference evidence="1 2" key="1">
    <citation type="journal article" date="2019" name="Sci. Rep.">
        <title>Orb-weaving spider Araneus ventricosus genome elucidates the spidroin gene catalogue.</title>
        <authorList>
            <person name="Kono N."/>
            <person name="Nakamura H."/>
            <person name="Ohtoshi R."/>
            <person name="Moran D.A.P."/>
            <person name="Shinohara A."/>
            <person name="Yoshida Y."/>
            <person name="Fujiwara M."/>
            <person name="Mori M."/>
            <person name="Tomita M."/>
            <person name="Arakawa K."/>
        </authorList>
    </citation>
    <scope>NUCLEOTIDE SEQUENCE [LARGE SCALE GENOMIC DNA]</scope>
</reference>
<protein>
    <submittedName>
        <fullName evidence="1">Uncharacterized protein</fullName>
    </submittedName>
</protein>
<dbReference type="EMBL" id="BGPR01000798">
    <property type="protein sequence ID" value="GBM35941.1"/>
    <property type="molecule type" value="Genomic_DNA"/>
</dbReference>
<evidence type="ECO:0000313" key="1">
    <source>
        <dbReference type="EMBL" id="GBM35941.1"/>
    </source>
</evidence>
<proteinExistence type="predicted"/>
<evidence type="ECO:0000313" key="2">
    <source>
        <dbReference type="Proteomes" id="UP000499080"/>
    </source>
</evidence>
<dbReference type="AlphaFoldDB" id="A0A4Y2F4A1"/>
<keyword evidence="2" id="KW-1185">Reference proteome</keyword>
<gene>
    <name evidence="1" type="ORF">AVEN_31395_1</name>
</gene>
<accession>A0A4Y2F4A1</accession>
<organism evidence="1 2">
    <name type="scientific">Araneus ventricosus</name>
    <name type="common">Orbweaver spider</name>
    <name type="synonym">Epeira ventricosa</name>
    <dbReference type="NCBI Taxonomy" id="182803"/>
    <lineage>
        <taxon>Eukaryota</taxon>
        <taxon>Metazoa</taxon>
        <taxon>Ecdysozoa</taxon>
        <taxon>Arthropoda</taxon>
        <taxon>Chelicerata</taxon>
        <taxon>Arachnida</taxon>
        <taxon>Araneae</taxon>
        <taxon>Araneomorphae</taxon>
        <taxon>Entelegynae</taxon>
        <taxon>Araneoidea</taxon>
        <taxon>Araneidae</taxon>
        <taxon>Araneus</taxon>
    </lineage>
</organism>